<evidence type="ECO:0000313" key="2">
    <source>
        <dbReference type="EMBL" id="CAD6189972.1"/>
    </source>
</evidence>
<sequence>MSVCSPDDSFEQDWAPVLERKITKEAEEANENGENSESDRFYDDSVAAQSEAREENDSINLVKRLSSVVTAVIKRGPSSVDKLIGYATNLISQSLSCEESAEAVMKYFGNALFLSITNEDDLEESSKEAILGLFSFFSKLALNCVVQNTSRLLDTVLHWIEELVTDSNAGCRTRICLLIGIMMMTLTEMQESARTDGLLEEVEELPDFFDADDCEDNKMKDFGIKDGVINRWALMLSNCVFGQEPKSAYDYEFRNCQGDDVTPNKLISKRLLDVDLAVRTNAIRAVHIIDAETVQNFFHLIEVSEDNLMEIMLVERLVSSVHMMSLSMADRLKLLSLLIRSGSEEIRRLMSRDLVTKWTKAAAERVSGLADLIDVRDFDPNDTLDSEISDCDSAPFPSLLLEFLDHKLDEYTVSVMVKLSIMNYIRNNDNNGEIDFEPFLRDLMEMPRSKLKKLGVITRRNFELFENDDEGIEHWLRRVSLQTFFTKQLLDIIFDVKTTQTNSKIVRNRAAFFFLPDAVQLLGMTKDFCLKFLRPEYAEHSSFLEAIIVRLMGFVGNLLNEDNEEFDRFCFVTALKEIVSEKDLFCTLDLHYLMANLLIDLCSNRQSFEEISDWICYTVGELLGDEDEDELEPLRDVADAMLRRCAVLLQALLERYKVTGVSTLLKVAVFRIVTPLVDRGPQELKIEGILLAGALINCDFASTSVLFCALQPLMKSEHDAVKSAVLHALKNVIVRHGFDKSSLAFHCAIDEEDEKETFRAVATSIEQCVESLSGSFLAQAFFDSLRIFANNKLCWTSLMTLLLEKAFDRQNSRLGLERLLELFCEKHTLTYVSRLRLAHSFAKCVAKVESLESFQERIKMVDLAAFVCRHVSKEDSEDVAPQKPSAVAQLVDLVLNLALEAPYSQFLRPVLTSMASCLRLGHLKENALSDLLAKLKTLSKLVAKEGSRSTFDACKRLAVAFSNALGRFERLDELDFNSDTDDSWTPPSVKSSITQIVKGPESNDFSMLLHDELKIEKSDDVEIESAESDEEDSSENLINGKRPWRWSAVEAVKRIRLQKVDSQESCSN</sequence>
<comment type="caution">
    <text evidence="2">The sequence shown here is derived from an EMBL/GenBank/DDBJ whole genome shotgun (WGS) entry which is preliminary data.</text>
</comment>
<evidence type="ECO:0008006" key="4">
    <source>
        <dbReference type="Google" id="ProtNLM"/>
    </source>
</evidence>
<keyword evidence="3" id="KW-1185">Reference proteome</keyword>
<name>A0A8S1H3R1_9PELO</name>
<proteinExistence type="predicted"/>
<organism evidence="2 3">
    <name type="scientific">Caenorhabditis auriculariae</name>
    <dbReference type="NCBI Taxonomy" id="2777116"/>
    <lineage>
        <taxon>Eukaryota</taxon>
        <taxon>Metazoa</taxon>
        <taxon>Ecdysozoa</taxon>
        <taxon>Nematoda</taxon>
        <taxon>Chromadorea</taxon>
        <taxon>Rhabditida</taxon>
        <taxon>Rhabditina</taxon>
        <taxon>Rhabditomorpha</taxon>
        <taxon>Rhabditoidea</taxon>
        <taxon>Rhabditidae</taxon>
        <taxon>Peloderinae</taxon>
        <taxon>Caenorhabditis</taxon>
    </lineage>
</organism>
<dbReference type="EMBL" id="CAJGYM010000013">
    <property type="protein sequence ID" value="CAD6189972.1"/>
    <property type="molecule type" value="Genomic_DNA"/>
</dbReference>
<reference evidence="2" key="1">
    <citation type="submission" date="2020-10" db="EMBL/GenBank/DDBJ databases">
        <authorList>
            <person name="Kikuchi T."/>
        </authorList>
    </citation>
    <scope>NUCLEOTIDE SEQUENCE</scope>
    <source>
        <strain evidence="2">NKZ352</strain>
    </source>
</reference>
<gene>
    <name evidence="2" type="ORF">CAUJ_LOCUS5891</name>
</gene>
<accession>A0A8S1H3R1</accession>
<protein>
    <recommendedName>
        <fullName evidence="4">Nuclear condensin complex subunit 3 C-terminal domain-containing protein</fullName>
    </recommendedName>
</protein>
<evidence type="ECO:0000256" key="1">
    <source>
        <dbReference type="SAM" id="MobiDB-lite"/>
    </source>
</evidence>
<feature type="compositionally biased region" description="Basic and acidic residues" evidence="1">
    <location>
        <begin position="18"/>
        <end position="27"/>
    </location>
</feature>
<dbReference type="AlphaFoldDB" id="A0A8S1H3R1"/>
<feature type="region of interest" description="Disordered" evidence="1">
    <location>
        <begin position="1"/>
        <end position="47"/>
    </location>
</feature>
<evidence type="ECO:0000313" key="3">
    <source>
        <dbReference type="Proteomes" id="UP000835052"/>
    </source>
</evidence>
<dbReference type="Proteomes" id="UP000835052">
    <property type="component" value="Unassembled WGS sequence"/>
</dbReference>